<comment type="function">
    <text evidence="9">Component of the type II secretion system required for the energy-dependent secretion of extracellular factors such as proteases and toxins from the periplasm.</text>
</comment>
<keyword evidence="5 9" id="KW-0997">Cell inner membrane</keyword>
<dbReference type="AlphaFoldDB" id="A0A410GAA3"/>
<dbReference type="Pfam" id="PF02501">
    <property type="entry name" value="T2SSI"/>
    <property type="match status" value="1"/>
</dbReference>
<sequence length="123" mass="13144">MTISKHQRGFTLIEVLVALAIVGVALAACVRALGVGTHGVRNMQERSLAQQAAQNFLAEMRLQAMLPALGRRTQACPQGTLALRCEQVVLATPNPAFRRVTVRVSLSKGPVLAQLDGLMSGVR</sequence>
<dbReference type="PANTHER" id="PTHR38779:SF2">
    <property type="entry name" value="TYPE II SECRETION SYSTEM PROTEIN I-RELATED"/>
    <property type="match status" value="1"/>
</dbReference>
<dbReference type="OrthoDB" id="5296572at2"/>
<evidence type="ECO:0000256" key="6">
    <source>
        <dbReference type="ARBA" id="ARBA00022692"/>
    </source>
</evidence>
<evidence type="ECO:0000256" key="5">
    <source>
        <dbReference type="ARBA" id="ARBA00022519"/>
    </source>
</evidence>
<dbReference type="RefSeq" id="WP_128354281.1">
    <property type="nucleotide sequence ID" value="NZ_CP022987.1"/>
</dbReference>
<proteinExistence type="inferred from homology"/>
<reference evidence="11 12" key="1">
    <citation type="submission" date="2017-08" db="EMBL/GenBank/DDBJ databases">
        <authorList>
            <person name="Park S.-J."/>
            <person name="Kim H."/>
        </authorList>
    </citation>
    <scope>NUCLEOTIDE SEQUENCE [LARGE SCALE GENOMIC DNA]</scope>
    <source>
        <strain evidence="12">ye3</strain>
    </source>
</reference>
<dbReference type="NCBIfam" id="TIGR02532">
    <property type="entry name" value="IV_pilin_GFxxxE"/>
    <property type="match status" value="1"/>
</dbReference>
<dbReference type="SUPFAM" id="SSF54523">
    <property type="entry name" value="Pili subunits"/>
    <property type="match status" value="1"/>
</dbReference>
<feature type="domain" description="Type II secretion system protein GspI C-terminal" evidence="10">
    <location>
        <begin position="43"/>
        <end position="118"/>
    </location>
</feature>
<dbReference type="NCBIfam" id="TIGR01707">
    <property type="entry name" value="gspI"/>
    <property type="match status" value="1"/>
</dbReference>
<comment type="subcellular location">
    <subcellularLocation>
        <location evidence="1 9">Cell inner membrane</location>
        <topology evidence="1 9">Single-pass membrane protein</topology>
    </subcellularLocation>
</comment>
<evidence type="ECO:0000256" key="9">
    <source>
        <dbReference type="RuleBase" id="RU368030"/>
    </source>
</evidence>
<dbReference type="InterPro" id="IPR045584">
    <property type="entry name" value="Pilin-like"/>
</dbReference>
<evidence type="ECO:0000259" key="10">
    <source>
        <dbReference type="Pfam" id="PF02501"/>
    </source>
</evidence>
<evidence type="ECO:0000256" key="4">
    <source>
        <dbReference type="ARBA" id="ARBA00022481"/>
    </source>
</evidence>
<keyword evidence="4 9" id="KW-0488">Methylation</keyword>
<keyword evidence="7" id="KW-1133">Transmembrane helix</keyword>
<keyword evidence="8" id="KW-0472">Membrane</keyword>
<accession>A0A410GAA3</accession>
<evidence type="ECO:0000256" key="2">
    <source>
        <dbReference type="ARBA" id="ARBA00008358"/>
    </source>
</evidence>
<dbReference type="Proteomes" id="UP000283474">
    <property type="component" value="Chromosome"/>
</dbReference>
<keyword evidence="6" id="KW-0812">Transmembrane</keyword>
<keyword evidence="12" id="KW-1185">Reference proteome</keyword>
<dbReference type="PROSITE" id="PS51257">
    <property type="entry name" value="PROKAR_LIPOPROTEIN"/>
    <property type="match status" value="1"/>
</dbReference>
<dbReference type="InterPro" id="IPR003413">
    <property type="entry name" value="T2SS_GspI_C"/>
</dbReference>
<evidence type="ECO:0000313" key="12">
    <source>
        <dbReference type="Proteomes" id="UP000283474"/>
    </source>
</evidence>
<dbReference type="EMBL" id="CP022987">
    <property type="protein sequence ID" value="QAA93238.1"/>
    <property type="molecule type" value="Genomic_DNA"/>
</dbReference>
<comment type="PTM">
    <text evidence="9">Cleaved by prepilin peptidase.</text>
</comment>
<evidence type="ECO:0000256" key="1">
    <source>
        <dbReference type="ARBA" id="ARBA00004377"/>
    </source>
</evidence>
<protein>
    <recommendedName>
        <fullName evidence="9">Type II secretion system protein I</fullName>
        <shortName evidence="9">T2SS minor pseudopilin I</shortName>
    </recommendedName>
</protein>
<comment type="similarity">
    <text evidence="2 9">Belongs to the GSP I family.</text>
</comment>
<dbReference type="GO" id="GO:0015628">
    <property type="term" value="P:protein secretion by the type II secretion system"/>
    <property type="evidence" value="ECO:0007669"/>
    <property type="project" value="UniProtKB-UniRule"/>
</dbReference>
<organism evidence="11 12">
    <name type="scientific">Pollutimonas thiosulfatoxidans</name>
    <dbReference type="NCBI Taxonomy" id="2028345"/>
    <lineage>
        <taxon>Bacteria</taxon>
        <taxon>Pseudomonadati</taxon>
        <taxon>Pseudomonadota</taxon>
        <taxon>Betaproteobacteria</taxon>
        <taxon>Burkholderiales</taxon>
        <taxon>Alcaligenaceae</taxon>
        <taxon>Pollutimonas</taxon>
    </lineage>
</organism>
<dbReference type="InterPro" id="IPR012902">
    <property type="entry name" value="N_methyl_site"/>
</dbReference>
<gene>
    <name evidence="11" type="primary">gspI</name>
    <name evidence="11" type="ORF">CKA81_04850</name>
</gene>
<name>A0A410GAA3_9BURK</name>
<dbReference type="Pfam" id="PF07963">
    <property type="entry name" value="N_methyl"/>
    <property type="match status" value="1"/>
</dbReference>
<evidence type="ECO:0000313" key="11">
    <source>
        <dbReference type="EMBL" id="QAA93238.1"/>
    </source>
</evidence>
<dbReference type="PANTHER" id="PTHR38779">
    <property type="entry name" value="TYPE II SECRETION SYSTEM PROTEIN I-RELATED"/>
    <property type="match status" value="1"/>
</dbReference>
<dbReference type="PROSITE" id="PS00409">
    <property type="entry name" value="PROKAR_NTER_METHYL"/>
    <property type="match status" value="1"/>
</dbReference>
<keyword evidence="3" id="KW-1003">Cell membrane</keyword>
<dbReference type="GO" id="GO:0015627">
    <property type="term" value="C:type II protein secretion system complex"/>
    <property type="evidence" value="ECO:0007669"/>
    <property type="project" value="UniProtKB-UniRule"/>
</dbReference>
<dbReference type="GO" id="GO:0005886">
    <property type="term" value="C:plasma membrane"/>
    <property type="evidence" value="ECO:0007669"/>
    <property type="project" value="UniProtKB-SubCell"/>
</dbReference>
<dbReference type="Gene3D" id="3.30.1300.30">
    <property type="entry name" value="GSPII I/J protein-like"/>
    <property type="match status" value="1"/>
</dbReference>
<comment type="subunit">
    <text evidence="9">Type II secretion is composed of four main components: the outer membrane complex, the inner membrane complex, the cytoplasmic secretion ATPase and the periplasm-spanning pseudopilus.</text>
</comment>
<dbReference type="KEGG" id="pus:CKA81_04850"/>
<evidence type="ECO:0000256" key="8">
    <source>
        <dbReference type="ARBA" id="ARBA00023136"/>
    </source>
</evidence>
<evidence type="ECO:0000256" key="3">
    <source>
        <dbReference type="ARBA" id="ARBA00022475"/>
    </source>
</evidence>
<evidence type="ECO:0000256" key="7">
    <source>
        <dbReference type="ARBA" id="ARBA00022989"/>
    </source>
</evidence>
<dbReference type="InterPro" id="IPR010052">
    <property type="entry name" value="T2SS_protein-GspI"/>
</dbReference>